<evidence type="ECO:0000259" key="12">
    <source>
        <dbReference type="PROSITE" id="PS51175"/>
    </source>
</evidence>
<dbReference type="EC" id="4.2.2.2" evidence="5"/>
<evidence type="ECO:0000256" key="11">
    <source>
        <dbReference type="SAM" id="SignalP"/>
    </source>
</evidence>
<dbReference type="PROSITE" id="PS51257">
    <property type="entry name" value="PROKAR_LIPOPROTEIN"/>
    <property type="match status" value="1"/>
</dbReference>
<organism evidence="13 14">
    <name type="scientific">Sorangium cellulosum</name>
    <name type="common">Polyangium cellulosum</name>
    <dbReference type="NCBI Taxonomy" id="56"/>
    <lineage>
        <taxon>Bacteria</taxon>
        <taxon>Pseudomonadati</taxon>
        <taxon>Myxococcota</taxon>
        <taxon>Polyangia</taxon>
        <taxon>Polyangiales</taxon>
        <taxon>Polyangiaceae</taxon>
        <taxon>Sorangium</taxon>
    </lineage>
</organism>
<dbReference type="Pfam" id="PF03211">
    <property type="entry name" value="Pectate_lyase"/>
    <property type="match status" value="1"/>
</dbReference>
<comment type="similarity">
    <text evidence="4">Belongs to the polysaccharide lyase 3 family.</text>
</comment>
<keyword evidence="8" id="KW-0106">Calcium</keyword>
<feature type="chain" id="PRO_5014804642" description="pectate lyase" evidence="11">
    <location>
        <begin position="23"/>
        <end position="401"/>
    </location>
</feature>
<feature type="signal peptide" evidence="11">
    <location>
        <begin position="1"/>
        <end position="22"/>
    </location>
</feature>
<dbReference type="GO" id="GO:0030246">
    <property type="term" value="F:carbohydrate binding"/>
    <property type="evidence" value="ECO:0007669"/>
    <property type="project" value="InterPro"/>
</dbReference>
<dbReference type="PROSITE" id="PS51175">
    <property type="entry name" value="CBM6"/>
    <property type="match status" value="1"/>
</dbReference>
<comment type="subcellular location">
    <subcellularLocation>
        <location evidence="3">Secreted</location>
    </subcellularLocation>
</comment>
<evidence type="ECO:0000256" key="3">
    <source>
        <dbReference type="ARBA" id="ARBA00004613"/>
    </source>
</evidence>
<dbReference type="EMBL" id="CP012673">
    <property type="protein sequence ID" value="AUX42355.1"/>
    <property type="molecule type" value="Genomic_DNA"/>
</dbReference>
<evidence type="ECO:0000256" key="5">
    <source>
        <dbReference type="ARBA" id="ARBA00012272"/>
    </source>
</evidence>
<dbReference type="InterPro" id="IPR008979">
    <property type="entry name" value="Galactose-bd-like_sf"/>
</dbReference>
<dbReference type="Proteomes" id="UP000238348">
    <property type="component" value="Chromosome"/>
</dbReference>
<dbReference type="AlphaFoldDB" id="A0A2L0ESV0"/>
<dbReference type="InterPro" id="IPR011050">
    <property type="entry name" value="Pectin_lyase_fold/virulence"/>
</dbReference>
<dbReference type="Gene3D" id="2.60.120.260">
    <property type="entry name" value="Galactose-binding domain-like"/>
    <property type="match status" value="1"/>
</dbReference>
<evidence type="ECO:0000256" key="2">
    <source>
        <dbReference type="ARBA" id="ARBA00001913"/>
    </source>
</evidence>
<evidence type="ECO:0000313" key="14">
    <source>
        <dbReference type="Proteomes" id="UP000238348"/>
    </source>
</evidence>
<dbReference type="GO" id="GO:0030570">
    <property type="term" value="F:pectate lyase activity"/>
    <property type="evidence" value="ECO:0007669"/>
    <property type="project" value="UniProtKB-EC"/>
</dbReference>
<gene>
    <name evidence="13" type="primary">pel</name>
    <name evidence="13" type="ORF">SOCE26_037850</name>
</gene>
<protein>
    <recommendedName>
        <fullName evidence="5">pectate lyase</fullName>
        <ecNumber evidence="5">4.2.2.2</ecNumber>
    </recommendedName>
</protein>
<dbReference type="RefSeq" id="WP_104981185.1">
    <property type="nucleotide sequence ID" value="NZ_CP012673.1"/>
</dbReference>
<reference evidence="13 14" key="1">
    <citation type="submission" date="2015-09" db="EMBL/GenBank/DDBJ databases">
        <title>Sorangium comparison.</title>
        <authorList>
            <person name="Zaburannyi N."/>
            <person name="Bunk B."/>
            <person name="Overmann J."/>
            <person name="Mueller R."/>
        </authorList>
    </citation>
    <scope>NUCLEOTIDE SEQUENCE [LARGE SCALE GENOMIC DNA]</scope>
    <source>
        <strain evidence="13 14">So ce26</strain>
    </source>
</reference>
<accession>A0A2L0ESV0</accession>
<dbReference type="GO" id="GO:0005576">
    <property type="term" value="C:extracellular region"/>
    <property type="evidence" value="ECO:0007669"/>
    <property type="project" value="UniProtKB-SubCell"/>
</dbReference>
<comment type="cofactor">
    <cofactor evidence="2">
        <name>Ca(2+)</name>
        <dbReference type="ChEBI" id="CHEBI:29108"/>
    </cofactor>
</comment>
<dbReference type="InterPro" id="IPR004898">
    <property type="entry name" value="Pectate_lyase_PlyH/PlyE-like"/>
</dbReference>
<evidence type="ECO:0000256" key="6">
    <source>
        <dbReference type="ARBA" id="ARBA00022525"/>
    </source>
</evidence>
<feature type="region of interest" description="Disordered" evidence="10">
    <location>
        <begin position="167"/>
        <end position="205"/>
    </location>
</feature>
<dbReference type="PANTHER" id="PTHR33407">
    <property type="entry name" value="PECTATE LYASE F-RELATED"/>
    <property type="match status" value="1"/>
</dbReference>
<evidence type="ECO:0000256" key="10">
    <source>
        <dbReference type="SAM" id="MobiDB-lite"/>
    </source>
</evidence>
<dbReference type="SUPFAM" id="SSF49785">
    <property type="entry name" value="Galactose-binding domain-like"/>
    <property type="match status" value="1"/>
</dbReference>
<evidence type="ECO:0000256" key="7">
    <source>
        <dbReference type="ARBA" id="ARBA00022729"/>
    </source>
</evidence>
<evidence type="ECO:0000313" key="13">
    <source>
        <dbReference type="EMBL" id="AUX42355.1"/>
    </source>
</evidence>
<evidence type="ECO:0000256" key="9">
    <source>
        <dbReference type="ARBA" id="ARBA00023239"/>
    </source>
</evidence>
<evidence type="ECO:0000256" key="4">
    <source>
        <dbReference type="ARBA" id="ARBA00006463"/>
    </source>
</evidence>
<name>A0A2L0ESV0_SORCE</name>
<sequence length="401" mass="41810">MNFRLTYALGALLSCGVAGCLAADEASVDLDSTSGALSTVRIEAEDQSWSISSGDRIEDNADNVKLRANQSGDTFSFSTSVASGKYKIVLRHAKRNVYGKYELRVKGSSVKSFDAYASSTGDSWTTTSLGEKTLSGNVEFTLKVKGKSSSASGYDLKVDYIELVPVGGGDSGDDDTGSGDSGSGDSGGGDSGGGDSGGTTTAGDGGVVSATIVVRSGETFDGGGKRFIADRNTLGDGSQKEGQKPVFKLEDGAKLKNVVLGAPAADGIHTYGDVTLENIVWEDIGEDAMTIKESGTVVLNGGSAKDGEDKVFQINAASTFKVSNFKAQNAGKFIRQNGGTGFKVDVVIDQCDISKMKESIFRTDSSSSTVKMTNTRYSDIGDELFLGVRSSNITTSNNTEY</sequence>
<dbReference type="SUPFAM" id="SSF51126">
    <property type="entry name" value="Pectin lyase-like"/>
    <property type="match status" value="1"/>
</dbReference>
<keyword evidence="9 13" id="KW-0456">Lyase</keyword>
<dbReference type="PANTHER" id="PTHR33407:SF9">
    <property type="entry name" value="PECTATE LYASE F-RELATED"/>
    <property type="match status" value="1"/>
</dbReference>
<evidence type="ECO:0000256" key="8">
    <source>
        <dbReference type="ARBA" id="ARBA00022837"/>
    </source>
</evidence>
<feature type="domain" description="CBM6" evidence="12">
    <location>
        <begin position="40"/>
        <end position="164"/>
    </location>
</feature>
<feature type="compositionally biased region" description="Gly residues" evidence="10">
    <location>
        <begin position="179"/>
        <end position="197"/>
    </location>
</feature>
<dbReference type="Gene3D" id="2.160.20.10">
    <property type="entry name" value="Single-stranded right-handed beta-helix, Pectin lyase-like"/>
    <property type="match status" value="1"/>
</dbReference>
<dbReference type="OrthoDB" id="4298856at2"/>
<comment type="catalytic activity">
    <reaction evidence="1">
        <text>Eliminative cleavage of (1-&gt;4)-alpha-D-galacturonan to give oligosaccharides with 4-deoxy-alpha-D-galact-4-enuronosyl groups at their non-reducing ends.</text>
        <dbReference type="EC" id="4.2.2.2"/>
    </reaction>
</comment>
<dbReference type="InterPro" id="IPR012334">
    <property type="entry name" value="Pectin_lyas_fold"/>
</dbReference>
<dbReference type="InterPro" id="IPR005084">
    <property type="entry name" value="CBM6"/>
</dbReference>
<keyword evidence="6" id="KW-0964">Secreted</keyword>
<keyword evidence="7 11" id="KW-0732">Signal</keyword>
<proteinExistence type="inferred from homology"/>
<evidence type="ECO:0000256" key="1">
    <source>
        <dbReference type="ARBA" id="ARBA00000695"/>
    </source>
</evidence>